<organism evidence="2 3">
    <name type="scientific">Segatella copri</name>
    <dbReference type="NCBI Taxonomy" id="165179"/>
    <lineage>
        <taxon>Bacteria</taxon>
        <taxon>Pseudomonadati</taxon>
        <taxon>Bacteroidota</taxon>
        <taxon>Bacteroidia</taxon>
        <taxon>Bacteroidales</taxon>
        <taxon>Prevotellaceae</taxon>
        <taxon>Segatella</taxon>
    </lineage>
</organism>
<keyword evidence="1" id="KW-1133">Transmembrane helix</keyword>
<feature type="transmembrane region" description="Helical" evidence="1">
    <location>
        <begin position="78"/>
        <end position="100"/>
    </location>
</feature>
<name>A0AB35ZH30_9BACT</name>
<evidence type="ECO:0000313" key="3">
    <source>
        <dbReference type="Proteomes" id="UP000390763"/>
    </source>
</evidence>
<sequence length="310" mass="36444">MLDFLPYFQIIIGLYISFCFEKLIQSLLWSEEFTNGLTLFYHDWSTLAWYKKDGEEEQILKNRIEQSIKGYVSRTKKLGLFMLVSVSTMLLSYCWTGHHMERNDQFMLAYSIWNFVFLISVFYRKLWTNWWYVIVLYSVLCLVTTVVMLVLIKNSVAISHSLKVGLAIESVLGITFPLIVELFRARIRSDFFQSYLKSCREKFSKRCSSLLLSIVNGDYKKSKYLLQLKDSNVSALKDGETFDNAKLVKTLMSTILQVSEKQALKILTEDNRTFKILCYKKFCNYYNPVDLKALDTEDDLFRLCFTKKKD</sequence>
<protein>
    <submittedName>
        <fullName evidence="2">Uncharacterized protein</fullName>
    </submittedName>
</protein>
<dbReference type="Proteomes" id="UP000390763">
    <property type="component" value="Unassembled WGS sequence"/>
</dbReference>
<proteinExistence type="predicted"/>
<dbReference type="AlphaFoldDB" id="A0AB35ZH30"/>
<feature type="transmembrane region" description="Helical" evidence="1">
    <location>
        <begin position="164"/>
        <end position="183"/>
    </location>
</feature>
<keyword evidence="1" id="KW-0812">Transmembrane</keyword>
<evidence type="ECO:0000256" key="1">
    <source>
        <dbReference type="SAM" id="Phobius"/>
    </source>
</evidence>
<evidence type="ECO:0000313" key="2">
    <source>
        <dbReference type="EMBL" id="MQO04738.1"/>
    </source>
</evidence>
<reference evidence="3" key="1">
    <citation type="submission" date="2019-09" db="EMBL/GenBank/DDBJ databases">
        <title>Distinct polysaccharide growth profiles of human intestinal Prevotella copri isolates.</title>
        <authorList>
            <person name="Fehlner-Peach H."/>
            <person name="Magnabosco C."/>
            <person name="Raghavan V."/>
            <person name="Scher J.U."/>
            <person name="Tett A."/>
            <person name="Cox L.M."/>
            <person name="Gottsegen C."/>
            <person name="Watters A."/>
            <person name="Wiltshire- Gordon J.D."/>
            <person name="Segata N."/>
            <person name="Bonneau R."/>
            <person name="Littman D.R."/>
        </authorList>
    </citation>
    <scope>NUCLEOTIDE SEQUENCE [LARGE SCALE GENOMIC DNA]</scope>
    <source>
        <strain evidence="3">iAK279</strain>
    </source>
</reference>
<feature type="transmembrane region" description="Helical" evidence="1">
    <location>
        <begin position="130"/>
        <end position="152"/>
    </location>
</feature>
<accession>A0AB35ZH30</accession>
<feature type="transmembrane region" description="Helical" evidence="1">
    <location>
        <begin position="106"/>
        <end position="123"/>
    </location>
</feature>
<keyword evidence="1" id="KW-0472">Membrane</keyword>
<comment type="caution">
    <text evidence="2">The sequence shown here is derived from an EMBL/GenBank/DDBJ whole genome shotgun (WGS) entry which is preliminary data.</text>
</comment>
<gene>
    <name evidence="2" type="ORF">F7D62_11620</name>
</gene>
<dbReference type="EMBL" id="VZBT01000085">
    <property type="protein sequence ID" value="MQO04738.1"/>
    <property type="molecule type" value="Genomic_DNA"/>
</dbReference>
<dbReference type="RefSeq" id="WP_153088528.1">
    <property type="nucleotide sequence ID" value="NZ_VZAO01000116.1"/>
</dbReference>